<dbReference type="FunFam" id="3.40.50.300:FF:000299">
    <property type="entry name" value="ABC transporter ATP-binding protein/permease"/>
    <property type="match status" value="1"/>
</dbReference>
<dbReference type="GO" id="GO:0016887">
    <property type="term" value="F:ATP hydrolysis activity"/>
    <property type="evidence" value="ECO:0007669"/>
    <property type="project" value="InterPro"/>
</dbReference>
<dbReference type="InterPro" id="IPR033838">
    <property type="entry name" value="CvaB_peptidase"/>
</dbReference>
<dbReference type="PANTHER" id="PTHR24221">
    <property type="entry name" value="ATP-BINDING CASSETTE SUB-FAMILY B"/>
    <property type="match status" value="1"/>
</dbReference>
<evidence type="ECO:0000256" key="2">
    <source>
        <dbReference type="ARBA" id="ARBA00022448"/>
    </source>
</evidence>
<keyword evidence="3" id="KW-1003">Cell membrane</keyword>
<keyword evidence="5" id="KW-0547">Nucleotide-binding</keyword>
<dbReference type="InterPro" id="IPR036640">
    <property type="entry name" value="ABC1_TM_sf"/>
</dbReference>
<dbReference type="RefSeq" id="WP_197627324.1">
    <property type="nucleotide sequence ID" value="NZ_CP063073.1"/>
</dbReference>
<dbReference type="SUPFAM" id="SSF52540">
    <property type="entry name" value="P-loop containing nucleoside triphosphate hydrolases"/>
    <property type="match status" value="1"/>
</dbReference>
<keyword evidence="6" id="KW-0067">ATP-binding</keyword>
<keyword evidence="8 9" id="KW-0472">Membrane</keyword>
<evidence type="ECO:0000256" key="6">
    <source>
        <dbReference type="ARBA" id="ARBA00022840"/>
    </source>
</evidence>
<name>A0A7M1KIT7_9PSED</name>
<evidence type="ECO:0000256" key="4">
    <source>
        <dbReference type="ARBA" id="ARBA00022692"/>
    </source>
</evidence>
<evidence type="ECO:0000256" key="5">
    <source>
        <dbReference type="ARBA" id="ARBA00022741"/>
    </source>
</evidence>
<dbReference type="InterPro" id="IPR003593">
    <property type="entry name" value="AAA+_ATPase"/>
</dbReference>
<feature type="domain" description="ABC transmembrane type-1" evidence="11">
    <location>
        <begin position="173"/>
        <end position="452"/>
    </location>
</feature>
<proteinExistence type="predicted"/>
<dbReference type="InterPro" id="IPR011527">
    <property type="entry name" value="ABC1_TM_dom"/>
</dbReference>
<comment type="subcellular location">
    <subcellularLocation>
        <location evidence="1">Cell membrane</location>
        <topology evidence="1">Multi-pass membrane protein</topology>
    </subcellularLocation>
</comment>
<feature type="domain" description="Peptidase C39" evidence="12">
    <location>
        <begin position="20"/>
        <end position="139"/>
    </location>
</feature>
<evidence type="ECO:0000259" key="10">
    <source>
        <dbReference type="PROSITE" id="PS50893"/>
    </source>
</evidence>
<evidence type="ECO:0000256" key="3">
    <source>
        <dbReference type="ARBA" id="ARBA00022475"/>
    </source>
</evidence>
<keyword evidence="7 9" id="KW-1133">Transmembrane helix</keyword>
<dbReference type="Pfam" id="PF03412">
    <property type="entry name" value="Peptidase_C39"/>
    <property type="match status" value="1"/>
</dbReference>
<dbReference type="PROSITE" id="PS50929">
    <property type="entry name" value="ABC_TM1F"/>
    <property type="match status" value="1"/>
</dbReference>
<reference evidence="13 14" key="1">
    <citation type="submission" date="2020-10" db="EMBL/GenBank/DDBJ databases">
        <title>High quality whole genome sequence of Pseudomonas poae PMA22.</title>
        <authorList>
            <person name="Hernandez J.G."/>
            <person name="Rodriguez P."/>
            <person name="Cuevas C."/>
            <person name="de la Calle F."/>
            <person name="Galan B."/>
            <person name="Garcia J.L."/>
        </authorList>
    </citation>
    <scope>NUCLEOTIDE SEQUENCE [LARGE SCALE GENOMIC DNA]</scope>
    <source>
        <strain evidence="13 14">PMA22</strain>
    </source>
</reference>
<dbReference type="Gene3D" id="3.40.50.300">
    <property type="entry name" value="P-loop containing nucleotide triphosphate hydrolases"/>
    <property type="match status" value="1"/>
</dbReference>
<dbReference type="GO" id="GO:0005524">
    <property type="term" value="F:ATP binding"/>
    <property type="evidence" value="ECO:0007669"/>
    <property type="project" value="UniProtKB-KW"/>
</dbReference>
<evidence type="ECO:0000256" key="1">
    <source>
        <dbReference type="ARBA" id="ARBA00004651"/>
    </source>
</evidence>
<dbReference type="PROSITE" id="PS00211">
    <property type="entry name" value="ABC_TRANSPORTER_1"/>
    <property type="match status" value="1"/>
</dbReference>
<dbReference type="InterPro" id="IPR017871">
    <property type="entry name" value="ABC_transporter-like_CS"/>
</dbReference>
<dbReference type="GO" id="GO:0034040">
    <property type="term" value="F:ATPase-coupled lipid transmembrane transporter activity"/>
    <property type="evidence" value="ECO:0007669"/>
    <property type="project" value="TreeGrafter"/>
</dbReference>
<dbReference type="Pfam" id="PF00005">
    <property type="entry name" value="ABC_tran"/>
    <property type="match status" value="1"/>
</dbReference>
<evidence type="ECO:0000256" key="7">
    <source>
        <dbReference type="ARBA" id="ARBA00022989"/>
    </source>
</evidence>
<dbReference type="SMART" id="SM00382">
    <property type="entry name" value="AAA"/>
    <property type="match status" value="1"/>
</dbReference>
<dbReference type="Pfam" id="PF00664">
    <property type="entry name" value="ABC_membrane"/>
    <property type="match status" value="1"/>
</dbReference>
<evidence type="ECO:0000259" key="12">
    <source>
        <dbReference type="PROSITE" id="PS50990"/>
    </source>
</evidence>
<dbReference type="CDD" id="cd18567">
    <property type="entry name" value="ABC_6TM_CvaB_RaxB_like"/>
    <property type="match status" value="1"/>
</dbReference>
<organism evidence="13 14">
    <name type="scientific">Pseudomonas poae</name>
    <dbReference type="NCBI Taxonomy" id="200451"/>
    <lineage>
        <taxon>Bacteria</taxon>
        <taxon>Pseudomonadati</taxon>
        <taxon>Pseudomonadota</taxon>
        <taxon>Gammaproteobacteria</taxon>
        <taxon>Pseudomonadales</taxon>
        <taxon>Pseudomonadaceae</taxon>
        <taxon>Pseudomonas</taxon>
    </lineage>
</organism>
<dbReference type="InterPro" id="IPR027417">
    <property type="entry name" value="P-loop_NTPase"/>
</dbReference>
<evidence type="ECO:0000256" key="8">
    <source>
        <dbReference type="ARBA" id="ARBA00023136"/>
    </source>
</evidence>
<dbReference type="Gene3D" id="3.90.70.10">
    <property type="entry name" value="Cysteine proteinases"/>
    <property type="match status" value="1"/>
</dbReference>
<feature type="transmembrane region" description="Helical" evidence="9">
    <location>
        <begin position="271"/>
        <end position="290"/>
    </location>
</feature>
<keyword evidence="2" id="KW-0813">Transport</keyword>
<dbReference type="CDD" id="cd02419">
    <property type="entry name" value="Peptidase_C39C"/>
    <property type="match status" value="1"/>
</dbReference>
<dbReference type="GO" id="GO:0140359">
    <property type="term" value="F:ABC-type transporter activity"/>
    <property type="evidence" value="ECO:0007669"/>
    <property type="project" value="InterPro"/>
</dbReference>
<feature type="transmembrane region" description="Helical" evidence="9">
    <location>
        <begin position="406"/>
        <end position="432"/>
    </location>
</feature>
<dbReference type="GO" id="GO:0006508">
    <property type="term" value="P:proteolysis"/>
    <property type="evidence" value="ECO:0007669"/>
    <property type="project" value="InterPro"/>
</dbReference>
<protein>
    <submittedName>
        <fullName evidence="13">Peptidase domain-containing ABC transporter</fullName>
    </submittedName>
</protein>
<dbReference type="EMBL" id="CP063073">
    <property type="protein sequence ID" value="QOQ76276.1"/>
    <property type="molecule type" value="Genomic_DNA"/>
</dbReference>
<feature type="transmembrane region" description="Helical" evidence="9">
    <location>
        <begin position="210"/>
        <end position="231"/>
    </location>
</feature>
<dbReference type="InterPro" id="IPR003439">
    <property type="entry name" value="ABC_transporter-like_ATP-bd"/>
</dbReference>
<dbReference type="GO" id="GO:0008234">
    <property type="term" value="F:cysteine-type peptidase activity"/>
    <property type="evidence" value="ECO:0007669"/>
    <property type="project" value="InterPro"/>
</dbReference>
<gene>
    <name evidence="13" type="ORF">IMF22_04140</name>
</gene>
<dbReference type="InterPro" id="IPR039421">
    <property type="entry name" value="Type_1_exporter"/>
</dbReference>
<dbReference type="SUPFAM" id="SSF90123">
    <property type="entry name" value="ABC transporter transmembrane region"/>
    <property type="match status" value="1"/>
</dbReference>
<accession>A0A7M1KIT7</accession>
<dbReference type="AlphaFoldDB" id="A0A7M1KIT7"/>
<feature type="transmembrane region" description="Helical" evidence="9">
    <location>
        <begin position="165"/>
        <end position="190"/>
    </location>
</feature>
<feature type="transmembrane region" description="Helical" evidence="9">
    <location>
        <begin position="302"/>
        <end position="323"/>
    </location>
</feature>
<dbReference type="InterPro" id="IPR005074">
    <property type="entry name" value="Peptidase_C39"/>
</dbReference>
<dbReference type="Gene3D" id="1.20.1560.10">
    <property type="entry name" value="ABC transporter type 1, transmembrane domain"/>
    <property type="match status" value="1"/>
</dbReference>
<evidence type="ECO:0000313" key="14">
    <source>
        <dbReference type="Proteomes" id="UP000594923"/>
    </source>
</evidence>
<evidence type="ECO:0000256" key="9">
    <source>
        <dbReference type="SAM" id="Phobius"/>
    </source>
</evidence>
<feature type="domain" description="ABC transporter" evidence="10">
    <location>
        <begin position="487"/>
        <end position="715"/>
    </location>
</feature>
<dbReference type="PROSITE" id="PS50990">
    <property type="entry name" value="PEPTIDASE_C39"/>
    <property type="match status" value="1"/>
</dbReference>
<keyword evidence="4 9" id="KW-0812">Transmembrane</keyword>
<dbReference type="PROSITE" id="PS50893">
    <property type="entry name" value="ABC_TRANSPORTER_2"/>
    <property type="match status" value="1"/>
</dbReference>
<dbReference type="GO" id="GO:0005886">
    <property type="term" value="C:plasma membrane"/>
    <property type="evidence" value="ECO:0007669"/>
    <property type="project" value="UniProtKB-SubCell"/>
</dbReference>
<evidence type="ECO:0000313" key="13">
    <source>
        <dbReference type="EMBL" id="QOQ76276.1"/>
    </source>
</evidence>
<evidence type="ECO:0000259" key="11">
    <source>
        <dbReference type="PROSITE" id="PS50929"/>
    </source>
</evidence>
<dbReference type="Proteomes" id="UP000594923">
    <property type="component" value="Chromosome"/>
</dbReference>
<sequence length="717" mass="79632">MSYLDAISLRLGRRLPLILQTEATECGLACLAMITGFHGRHVTLMDLRREFSVSLKGSTLKQLIQTADRLNLGTRAVRLELDDLGKLKLPCVLHWNFNHFVVLKAVENHCVVVHDPASGVRRLSLAEVGKSFTGVALEVWPGGDFEKQEPEPQVKLMSMLGRVSGLYRSLGQVLALALALEVFSLVSPFLLQWTLDNVLVTQDHDLLKTLIIGFGLLLLMQQIVSAIRAWVMMHMSTLLSVQWRANVFSHLLRLPIHYFEKRHLGDVVSRFGAVDVIQGTLTAAFFSAVVDGMMTVATFTLMFIYSPLLAAIAAVAMVLYVMVRWAWYSPLRRASEEQIVHAARQESHFLETVRGMRPIKLFQRQNERRLAWLGLLVEQINAGLRTQKLQLIYTQLNGLIFGLENLIAIGLGASMVMSNQFTVGVLIAFMAYKNQFVSRVANLIDHVFELYMLRLQGERLADIVMHPPEDGRDTFKCATWPSCPVDIEVKGLKYRYSDQEPFVLNGVDLYIAQGESVAITGVSGSGKSTLVSLLLGILQPTDGRILMAGSDLQQLGTERFRGKIGTVMQDDCLFAGSLSDNIVFFESNPDLDWAMECARMASIHADIIAMPMGYNTLVGDMGTVLSGGQKQRVLLARALYKKPDVLILDEATSHLDMTCERQVNDAVRALEVTRIIIAHRAETIASADRVVVLEQGRIIAPHAVDACSMPVMDKATS</sequence>
<dbReference type="PANTHER" id="PTHR24221:SF606">
    <property type="entry name" value="COLICIN V SECRETION-PROCESSING ATP-BINDING PROTEIN"/>
    <property type="match status" value="1"/>
</dbReference>